<comment type="caution">
    <text evidence="1">The sequence shown here is derived from an EMBL/GenBank/DDBJ whole genome shotgun (WGS) entry which is preliminary data.</text>
</comment>
<protein>
    <submittedName>
        <fullName evidence="1">7616_t:CDS:1</fullName>
    </submittedName>
</protein>
<reference evidence="1" key="1">
    <citation type="submission" date="2021-06" db="EMBL/GenBank/DDBJ databases">
        <authorList>
            <person name="Kallberg Y."/>
            <person name="Tangrot J."/>
            <person name="Rosling A."/>
        </authorList>
    </citation>
    <scope>NUCLEOTIDE SEQUENCE</scope>
    <source>
        <strain evidence="1">FL130A</strain>
    </source>
</reference>
<accession>A0A9N8W4W1</accession>
<keyword evidence="2" id="KW-1185">Reference proteome</keyword>
<organism evidence="1 2">
    <name type="scientific">Ambispora leptoticha</name>
    <dbReference type="NCBI Taxonomy" id="144679"/>
    <lineage>
        <taxon>Eukaryota</taxon>
        <taxon>Fungi</taxon>
        <taxon>Fungi incertae sedis</taxon>
        <taxon>Mucoromycota</taxon>
        <taxon>Glomeromycotina</taxon>
        <taxon>Glomeromycetes</taxon>
        <taxon>Archaeosporales</taxon>
        <taxon>Ambisporaceae</taxon>
        <taxon>Ambispora</taxon>
    </lineage>
</organism>
<evidence type="ECO:0000313" key="1">
    <source>
        <dbReference type="EMBL" id="CAG8475121.1"/>
    </source>
</evidence>
<dbReference type="Proteomes" id="UP000789508">
    <property type="component" value="Unassembled WGS sequence"/>
</dbReference>
<evidence type="ECO:0000313" key="2">
    <source>
        <dbReference type="Proteomes" id="UP000789508"/>
    </source>
</evidence>
<dbReference type="AlphaFoldDB" id="A0A9N8W4W1"/>
<name>A0A9N8W4W1_9GLOM</name>
<sequence>MSPIQPSSFGKVLRACGTPNADNQQTKENNIDLRGQAQSNEFINSIQTSLDGIEHKLEILLKTSRINAQAMLTCNNTKLSELSTDNLVTLVKNLSNNIPLYSYYISNCNNEKHHLLIESREQPYRHTKQKLERDIVEEFSTRLCILDAVLAKDIALCV</sequence>
<proteinExistence type="predicted"/>
<dbReference type="EMBL" id="CAJVPS010000306">
    <property type="protein sequence ID" value="CAG8475121.1"/>
    <property type="molecule type" value="Genomic_DNA"/>
</dbReference>
<gene>
    <name evidence="1" type="ORF">ALEPTO_LOCUS2202</name>
</gene>